<organism evidence="3 4">
    <name type="scientific">Celeribacter ethanolicus</name>
    <dbReference type="NCBI Taxonomy" id="1758178"/>
    <lineage>
        <taxon>Bacteria</taxon>
        <taxon>Pseudomonadati</taxon>
        <taxon>Pseudomonadota</taxon>
        <taxon>Alphaproteobacteria</taxon>
        <taxon>Rhodobacterales</taxon>
        <taxon>Roseobacteraceae</taxon>
        <taxon>Celeribacter</taxon>
    </lineage>
</organism>
<evidence type="ECO:0000256" key="1">
    <source>
        <dbReference type="ARBA" id="ARBA00022729"/>
    </source>
</evidence>
<evidence type="ECO:0000256" key="2">
    <source>
        <dbReference type="SAM" id="SignalP"/>
    </source>
</evidence>
<keyword evidence="4" id="KW-1185">Reference proteome</keyword>
<dbReference type="Pfam" id="PF03548">
    <property type="entry name" value="LolA"/>
    <property type="match status" value="1"/>
</dbReference>
<dbReference type="SUPFAM" id="SSF89392">
    <property type="entry name" value="Prokaryotic lipoproteins and lipoprotein localization factors"/>
    <property type="match status" value="1"/>
</dbReference>
<evidence type="ECO:0000313" key="3">
    <source>
        <dbReference type="EMBL" id="ATG48196.1"/>
    </source>
</evidence>
<sequence>MKQILSAPVRASLKALAPALVALSFAGPAAAEKLPLSTISSYLNGLGTVEAEFTQINDDGSRSQGAVTIKRPGRMRLDYGGGDDALVLVSGGQVAVFDPGSNEPPQRFPLSQTPLSLMLARNVDLSKAKMVVSHTEQNGDTVVRAQDPDHPEYGSIDMIFSATPVLKAWVIHDETGGSTTVQLTRMKLGGSVSDGEFNIRTEAKRRGTPLD</sequence>
<keyword evidence="1 2" id="KW-0732">Signal</keyword>
<proteinExistence type="predicted"/>
<dbReference type="Gene3D" id="2.50.20.10">
    <property type="entry name" value="Lipoprotein localisation LolA/LolB/LppX"/>
    <property type="match status" value="1"/>
</dbReference>
<dbReference type="PANTHER" id="PTHR35869:SF1">
    <property type="entry name" value="OUTER-MEMBRANE LIPOPROTEIN CARRIER PROTEIN"/>
    <property type="match status" value="1"/>
</dbReference>
<dbReference type="RefSeq" id="WP_066704601.1">
    <property type="nucleotide sequence ID" value="NZ_CP022196.1"/>
</dbReference>
<dbReference type="InterPro" id="IPR004564">
    <property type="entry name" value="OM_lipoprot_carrier_LolA-like"/>
</dbReference>
<reference evidence="3 4" key="1">
    <citation type="submission" date="2017-06" db="EMBL/GenBank/DDBJ databases">
        <title>Celeribacter sp. TSPH2 complete genome sequence.</title>
        <authorList>
            <person name="Woo J.-H."/>
            <person name="Kim H.-S."/>
        </authorList>
    </citation>
    <scope>NUCLEOTIDE SEQUENCE [LARGE SCALE GENOMIC DNA]</scope>
    <source>
        <strain evidence="3 4">TSPH2</strain>
    </source>
</reference>
<accession>A0A291GDU7</accession>
<keyword evidence="3" id="KW-0449">Lipoprotein</keyword>
<feature type="signal peptide" evidence="2">
    <location>
        <begin position="1"/>
        <end position="31"/>
    </location>
</feature>
<dbReference type="Proteomes" id="UP000217935">
    <property type="component" value="Chromosome"/>
</dbReference>
<feature type="chain" id="PRO_5013216943" evidence="2">
    <location>
        <begin position="32"/>
        <end position="211"/>
    </location>
</feature>
<dbReference type="KEGG" id="ceh:CEW89_11850"/>
<dbReference type="CDD" id="cd16325">
    <property type="entry name" value="LolA"/>
    <property type="match status" value="1"/>
</dbReference>
<dbReference type="InterPro" id="IPR029046">
    <property type="entry name" value="LolA/LolB/LppX"/>
</dbReference>
<dbReference type="AlphaFoldDB" id="A0A291GDU7"/>
<protein>
    <submittedName>
        <fullName evidence="3">Outer membrane lipoprotein carrier protein LolA</fullName>
    </submittedName>
</protein>
<dbReference type="PANTHER" id="PTHR35869">
    <property type="entry name" value="OUTER-MEMBRANE LIPOPROTEIN CARRIER PROTEIN"/>
    <property type="match status" value="1"/>
</dbReference>
<gene>
    <name evidence="3" type="ORF">CEW89_11850</name>
</gene>
<dbReference type="STRING" id="1758178.GCA_001550095_00350"/>
<evidence type="ECO:0000313" key="4">
    <source>
        <dbReference type="Proteomes" id="UP000217935"/>
    </source>
</evidence>
<name>A0A291GDU7_9RHOB</name>
<dbReference type="EMBL" id="CP022196">
    <property type="protein sequence ID" value="ATG48196.1"/>
    <property type="molecule type" value="Genomic_DNA"/>
</dbReference>
<dbReference type="OrthoDB" id="9800501at2"/>